<evidence type="ECO:0000313" key="2">
    <source>
        <dbReference type="EMBL" id="PSL45893.1"/>
    </source>
</evidence>
<dbReference type="Proteomes" id="UP000242310">
    <property type="component" value="Unassembled WGS sequence"/>
</dbReference>
<feature type="transmembrane region" description="Helical" evidence="1">
    <location>
        <begin position="193"/>
        <end position="212"/>
    </location>
</feature>
<dbReference type="RefSeq" id="WP_106588563.1">
    <property type="nucleotide sequence ID" value="NZ_PYAV01000006.1"/>
</dbReference>
<dbReference type="Pfam" id="PF04018">
    <property type="entry name" value="VCA0040-like"/>
    <property type="match status" value="1"/>
</dbReference>
<keyword evidence="1" id="KW-1133">Transmembrane helix</keyword>
<comment type="caution">
    <text evidence="2">The sequence shown here is derived from an EMBL/GenBank/DDBJ whole genome shotgun (WGS) entry which is preliminary data.</text>
</comment>
<keyword evidence="3" id="KW-1185">Reference proteome</keyword>
<protein>
    <submittedName>
        <fullName evidence="2">Putative membrane protein</fullName>
    </submittedName>
</protein>
<name>A0A2P8HI50_9BACI</name>
<feature type="transmembrane region" description="Helical" evidence="1">
    <location>
        <begin position="111"/>
        <end position="128"/>
    </location>
</feature>
<sequence length="273" mass="29621">MEWKNIPRGIVMGIGDLIPGVSGGTMAVVLGIYDRLILSINQLFTRFALRSLLFIGPLALGMLLAIFSFSQVFNYLNNNHPVPTMFFFLGLIVGVIPFLLRHVGAREHFTFRHYALLLGGAAFLAFVLPNPAEGGDGPVLTSLGMQEYALLFFGGWIASSAMIIPGFSGSLMFMILGIYWTIIEAVASFNFTVIAVVGVGVLIGIGIMSKIIHFFLHHYHFATYALLIGFVIGSIFLMFPGWADDPFSIGISLLTFLAGLIAAGLLGRIEHSS</sequence>
<proteinExistence type="predicted"/>
<feature type="transmembrane region" description="Helical" evidence="1">
    <location>
        <begin position="6"/>
        <end position="32"/>
    </location>
</feature>
<feature type="transmembrane region" description="Helical" evidence="1">
    <location>
        <begin position="52"/>
        <end position="73"/>
    </location>
</feature>
<dbReference type="OrthoDB" id="9793746at2"/>
<evidence type="ECO:0000256" key="1">
    <source>
        <dbReference type="SAM" id="Phobius"/>
    </source>
</evidence>
<evidence type="ECO:0000313" key="3">
    <source>
        <dbReference type="Proteomes" id="UP000242310"/>
    </source>
</evidence>
<feature type="transmembrane region" description="Helical" evidence="1">
    <location>
        <begin position="249"/>
        <end position="267"/>
    </location>
</feature>
<feature type="transmembrane region" description="Helical" evidence="1">
    <location>
        <begin position="85"/>
        <end position="104"/>
    </location>
</feature>
<accession>A0A2P8HI50</accession>
<dbReference type="AlphaFoldDB" id="A0A2P8HI50"/>
<gene>
    <name evidence="2" type="ORF">B0H94_106148</name>
</gene>
<feature type="transmembrane region" description="Helical" evidence="1">
    <location>
        <begin position="148"/>
        <end position="164"/>
    </location>
</feature>
<reference evidence="2 3" key="1">
    <citation type="submission" date="2018-03" db="EMBL/GenBank/DDBJ databases">
        <title>Genomic Encyclopedia of Type Strains, Phase III (KMG-III): the genomes of soil and plant-associated and newly described type strains.</title>
        <authorList>
            <person name="Whitman W."/>
        </authorList>
    </citation>
    <scope>NUCLEOTIDE SEQUENCE [LARGE SCALE GENOMIC DNA]</scope>
    <source>
        <strain evidence="2 3">CGMCC 1.07653</strain>
    </source>
</reference>
<feature type="transmembrane region" description="Helical" evidence="1">
    <location>
        <begin position="224"/>
        <end position="243"/>
    </location>
</feature>
<keyword evidence="1" id="KW-0812">Transmembrane</keyword>
<dbReference type="PANTHER" id="PTHR37308">
    <property type="entry name" value="INTEGRAL MEMBRANE PROTEIN"/>
    <property type="match status" value="1"/>
</dbReference>
<dbReference type="EMBL" id="PYAV01000006">
    <property type="protein sequence ID" value="PSL45893.1"/>
    <property type="molecule type" value="Genomic_DNA"/>
</dbReference>
<dbReference type="InterPro" id="IPR007163">
    <property type="entry name" value="VCA0040-like"/>
</dbReference>
<organism evidence="2 3">
    <name type="scientific">Salsuginibacillus halophilus</name>
    <dbReference type="NCBI Taxonomy" id="517424"/>
    <lineage>
        <taxon>Bacteria</taxon>
        <taxon>Bacillati</taxon>
        <taxon>Bacillota</taxon>
        <taxon>Bacilli</taxon>
        <taxon>Bacillales</taxon>
        <taxon>Bacillaceae</taxon>
        <taxon>Salsuginibacillus</taxon>
    </lineage>
</organism>
<dbReference type="PANTHER" id="PTHR37308:SF1">
    <property type="entry name" value="POLYPRENYL-PHOSPHATE TRANSPORTER"/>
    <property type="match status" value="1"/>
</dbReference>
<keyword evidence="1" id="KW-0472">Membrane</keyword>